<evidence type="ECO:0000313" key="2">
    <source>
        <dbReference type="Proteomes" id="UP000253759"/>
    </source>
</evidence>
<dbReference type="EMBL" id="QQNH01000007">
    <property type="protein sequence ID" value="RDE09305.1"/>
    <property type="molecule type" value="Genomic_DNA"/>
</dbReference>
<dbReference type="InterPro" id="IPR008949">
    <property type="entry name" value="Isoprenoid_synthase_dom_sf"/>
</dbReference>
<proteinExistence type="predicted"/>
<dbReference type="PANTHER" id="PTHR31480">
    <property type="entry name" value="BIFUNCTIONAL LYCOPENE CYCLASE/PHYTOENE SYNTHASE"/>
    <property type="match status" value="1"/>
</dbReference>
<dbReference type="GO" id="GO:0016765">
    <property type="term" value="F:transferase activity, transferring alkyl or aryl (other than methyl) groups"/>
    <property type="evidence" value="ECO:0007669"/>
    <property type="project" value="UniProtKB-ARBA"/>
</dbReference>
<dbReference type="Proteomes" id="UP000253759">
    <property type="component" value="Unassembled WGS sequence"/>
</dbReference>
<gene>
    <name evidence="1" type="ORF">DVH29_07570</name>
</gene>
<dbReference type="InterPro" id="IPR002060">
    <property type="entry name" value="Squ/phyt_synthse"/>
</dbReference>
<dbReference type="SUPFAM" id="SSF48576">
    <property type="entry name" value="Terpenoid synthases"/>
    <property type="match status" value="1"/>
</dbReference>
<dbReference type="Pfam" id="PF00494">
    <property type="entry name" value="SQS_PSY"/>
    <property type="match status" value="1"/>
</dbReference>
<sequence length="282" mass="30804">MSDSFTLAAARLRELDRDRYTASLVITPDRRRYVQAIFAFAAEVATIRERVSEPGPGEIRLQWWHDAIEGQEGHGAIAQNPVADALLQTLDRLQLPAGPLLRLLAARRFDLYHDPMPDLAQFEGYAGETVSVLYQYATMILANGPAVEAADAAGHLGVAQALTGHLRAFAYNAARGQLFLPLAIFTAHGVREADIHAGADSAELRAALLQVGELALDHQQRARDAIANLPRPWRPGFASIALVGQDIKALSPALRRGAFVQPPALSPMRRLWGVMLWTLRNG</sequence>
<protein>
    <submittedName>
        <fullName evidence="1">Squalene/phytoene synthase family protein</fullName>
    </submittedName>
</protein>
<keyword evidence="2" id="KW-1185">Reference proteome</keyword>
<dbReference type="RefSeq" id="WP_114645562.1">
    <property type="nucleotide sequence ID" value="NZ_QQNH01000007.1"/>
</dbReference>
<dbReference type="AlphaFoldDB" id="A0A369W612"/>
<dbReference type="Gene3D" id="1.10.600.10">
    <property type="entry name" value="Farnesyl Diphosphate Synthase"/>
    <property type="match status" value="1"/>
</dbReference>
<organism evidence="1 2">
    <name type="scientific">Pelagibacterium lacus</name>
    <dbReference type="NCBI Taxonomy" id="2282655"/>
    <lineage>
        <taxon>Bacteria</taxon>
        <taxon>Pseudomonadati</taxon>
        <taxon>Pseudomonadota</taxon>
        <taxon>Alphaproteobacteria</taxon>
        <taxon>Hyphomicrobiales</taxon>
        <taxon>Devosiaceae</taxon>
        <taxon>Pelagibacterium</taxon>
    </lineage>
</organism>
<dbReference type="OrthoDB" id="9814909at2"/>
<comment type="caution">
    <text evidence="1">The sequence shown here is derived from an EMBL/GenBank/DDBJ whole genome shotgun (WGS) entry which is preliminary data.</text>
</comment>
<evidence type="ECO:0000313" key="1">
    <source>
        <dbReference type="EMBL" id="RDE09305.1"/>
    </source>
</evidence>
<reference evidence="2" key="1">
    <citation type="submission" date="2018-07" db="EMBL/GenBank/DDBJ databases">
        <authorList>
            <person name="Liu B.-T."/>
            <person name="Du Z."/>
        </authorList>
    </citation>
    <scope>NUCLEOTIDE SEQUENCE [LARGE SCALE GENOMIC DNA]</scope>
    <source>
        <strain evidence="2">XYN52</strain>
    </source>
</reference>
<name>A0A369W612_9HYPH</name>
<accession>A0A369W612</accession>